<evidence type="ECO:0000256" key="12">
    <source>
        <dbReference type="ARBA" id="ARBA00047559"/>
    </source>
</evidence>
<protein>
    <recommendedName>
        <fullName evidence="14">Mitogen-activated protein kinase kinase kinase 14</fullName>
        <ecNumber evidence="3">2.7.11.25</ecNumber>
    </recommendedName>
    <alternativeName>
        <fullName evidence="15">NF-kappa-beta-inducing kinase</fullName>
    </alternativeName>
    <alternativeName>
        <fullName evidence="16">Serine/threonine-protein kinase NIK</fullName>
    </alternativeName>
</protein>
<dbReference type="PANTHER" id="PTHR48016">
    <property type="entry name" value="MAP KINASE KINASE KINASE SSK2-RELATED-RELATED"/>
    <property type="match status" value="1"/>
</dbReference>
<evidence type="ECO:0000259" key="19">
    <source>
        <dbReference type="PROSITE" id="PS50011"/>
    </source>
</evidence>
<dbReference type="GO" id="GO:0038061">
    <property type="term" value="P:non-canonical NF-kappaB signal transduction"/>
    <property type="evidence" value="ECO:0007669"/>
    <property type="project" value="UniProtKB-ARBA"/>
</dbReference>
<evidence type="ECO:0000256" key="17">
    <source>
        <dbReference type="PROSITE-ProRule" id="PRU10141"/>
    </source>
</evidence>
<dbReference type="Proteomes" id="UP000472261">
    <property type="component" value="Unplaced"/>
</dbReference>
<evidence type="ECO:0000256" key="11">
    <source>
        <dbReference type="ARBA" id="ARBA00022843"/>
    </source>
</evidence>
<evidence type="ECO:0000256" key="3">
    <source>
        <dbReference type="ARBA" id="ARBA00012406"/>
    </source>
</evidence>
<dbReference type="FunFam" id="1.10.510.10:FF:000383">
    <property type="entry name" value="Mitogen-activated protein kinase kinase kinase 14"/>
    <property type="match status" value="1"/>
</dbReference>
<evidence type="ECO:0000256" key="13">
    <source>
        <dbReference type="ARBA" id="ARBA00048329"/>
    </source>
</evidence>
<evidence type="ECO:0000256" key="10">
    <source>
        <dbReference type="ARBA" id="ARBA00022840"/>
    </source>
</evidence>
<dbReference type="SMART" id="SM00220">
    <property type="entry name" value="S_TKc"/>
    <property type="match status" value="1"/>
</dbReference>
<evidence type="ECO:0000256" key="15">
    <source>
        <dbReference type="ARBA" id="ARBA00076928"/>
    </source>
</evidence>
<comment type="catalytic activity">
    <reaction evidence="12">
        <text>L-threonyl-[protein] + ATP = O-phospho-L-threonyl-[protein] + ADP + H(+)</text>
        <dbReference type="Rhea" id="RHEA:46608"/>
        <dbReference type="Rhea" id="RHEA-COMP:11060"/>
        <dbReference type="Rhea" id="RHEA-COMP:11605"/>
        <dbReference type="ChEBI" id="CHEBI:15378"/>
        <dbReference type="ChEBI" id="CHEBI:30013"/>
        <dbReference type="ChEBI" id="CHEBI:30616"/>
        <dbReference type="ChEBI" id="CHEBI:61977"/>
        <dbReference type="ChEBI" id="CHEBI:456216"/>
        <dbReference type="EC" id="2.7.11.25"/>
    </reaction>
</comment>
<dbReference type="SUPFAM" id="SSF56112">
    <property type="entry name" value="Protein kinase-like (PK-like)"/>
    <property type="match status" value="1"/>
</dbReference>
<name>A0A669Q050_PHACC</name>
<organism evidence="20 21">
    <name type="scientific">Phasianus colchicus</name>
    <name type="common">Common pheasant</name>
    <dbReference type="NCBI Taxonomy" id="9054"/>
    <lineage>
        <taxon>Eukaryota</taxon>
        <taxon>Metazoa</taxon>
        <taxon>Chordata</taxon>
        <taxon>Craniata</taxon>
        <taxon>Vertebrata</taxon>
        <taxon>Euteleostomi</taxon>
        <taxon>Archelosauria</taxon>
        <taxon>Archosauria</taxon>
        <taxon>Dinosauria</taxon>
        <taxon>Saurischia</taxon>
        <taxon>Theropoda</taxon>
        <taxon>Coelurosauria</taxon>
        <taxon>Aves</taxon>
        <taxon>Neognathae</taxon>
        <taxon>Galloanserae</taxon>
        <taxon>Galliformes</taxon>
        <taxon>Phasianidae</taxon>
        <taxon>Phasianinae</taxon>
        <taxon>Phasianus</taxon>
    </lineage>
</organism>
<dbReference type="InterPro" id="IPR000719">
    <property type="entry name" value="Prot_kinase_dom"/>
</dbReference>
<dbReference type="AlphaFoldDB" id="A0A669Q050"/>
<evidence type="ECO:0000256" key="6">
    <source>
        <dbReference type="ARBA" id="ARBA00022553"/>
    </source>
</evidence>
<feature type="compositionally biased region" description="Basic and acidic residues" evidence="18">
    <location>
        <begin position="715"/>
        <end position="733"/>
    </location>
</feature>
<evidence type="ECO:0000256" key="9">
    <source>
        <dbReference type="ARBA" id="ARBA00022777"/>
    </source>
</evidence>
<dbReference type="Pfam" id="PF00069">
    <property type="entry name" value="Pkinase"/>
    <property type="match status" value="1"/>
</dbReference>
<keyword evidence="8 17" id="KW-0547">Nucleotide-binding</keyword>
<evidence type="ECO:0000256" key="5">
    <source>
        <dbReference type="ARBA" id="ARBA00022527"/>
    </source>
</evidence>
<keyword evidence="9" id="KW-0418">Kinase</keyword>
<feature type="region of interest" description="Disordered" evidence="18">
    <location>
        <begin position="1049"/>
        <end position="1075"/>
    </location>
</feature>
<evidence type="ECO:0000256" key="1">
    <source>
        <dbReference type="ARBA" id="ARBA00004496"/>
    </source>
</evidence>
<keyword evidence="5" id="KW-0723">Serine/threonine-protein kinase</keyword>
<dbReference type="CDD" id="cd13991">
    <property type="entry name" value="STKc_NIK"/>
    <property type="match status" value="1"/>
</dbReference>
<dbReference type="GO" id="GO:0005737">
    <property type="term" value="C:cytoplasm"/>
    <property type="evidence" value="ECO:0007669"/>
    <property type="project" value="UniProtKB-SubCell"/>
</dbReference>
<dbReference type="Gene3D" id="1.10.510.10">
    <property type="entry name" value="Transferase(Phosphotransferase) domain 1"/>
    <property type="match status" value="1"/>
</dbReference>
<keyword evidence="10 17" id="KW-0067">ATP-binding</keyword>
<evidence type="ECO:0000313" key="21">
    <source>
        <dbReference type="Proteomes" id="UP000472261"/>
    </source>
</evidence>
<dbReference type="InterPro" id="IPR017441">
    <property type="entry name" value="Protein_kinase_ATP_BS"/>
</dbReference>
<accession>A0A669Q050</accession>
<evidence type="ECO:0000256" key="16">
    <source>
        <dbReference type="ARBA" id="ARBA00081622"/>
    </source>
</evidence>
<evidence type="ECO:0000256" key="2">
    <source>
        <dbReference type="ARBA" id="ARBA00006529"/>
    </source>
</evidence>
<dbReference type="GO" id="GO:0004709">
    <property type="term" value="F:MAP kinase kinase kinase activity"/>
    <property type="evidence" value="ECO:0007669"/>
    <property type="project" value="UniProtKB-EC"/>
</dbReference>
<dbReference type="FunFam" id="3.30.200.20:FF:000326">
    <property type="entry name" value="Mitogen-activated protein kinase kinase kinase 14"/>
    <property type="match status" value="1"/>
</dbReference>
<comment type="similarity">
    <text evidence="2">Belongs to the protein kinase superfamily. STE Ser/Thr protein kinase family. MAP kinase kinase kinase subfamily.</text>
</comment>
<evidence type="ECO:0000256" key="14">
    <source>
        <dbReference type="ARBA" id="ARBA00069017"/>
    </source>
</evidence>
<dbReference type="Gene3D" id="3.30.200.20">
    <property type="entry name" value="Phosphorylase Kinase, domain 1"/>
    <property type="match status" value="1"/>
</dbReference>
<reference evidence="20" key="1">
    <citation type="submission" date="2025-08" db="UniProtKB">
        <authorList>
            <consortium name="Ensembl"/>
        </authorList>
    </citation>
    <scope>IDENTIFICATION</scope>
</reference>
<comment type="subcellular location">
    <subcellularLocation>
        <location evidence="1">Cytoplasm</location>
    </subcellularLocation>
</comment>
<evidence type="ECO:0000256" key="7">
    <source>
        <dbReference type="ARBA" id="ARBA00022679"/>
    </source>
</evidence>
<keyword evidence="4" id="KW-0963">Cytoplasm</keyword>
<feature type="compositionally biased region" description="Low complexity" evidence="18">
    <location>
        <begin position="1055"/>
        <end position="1066"/>
    </location>
</feature>
<comment type="catalytic activity">
    <reaction evidence="13">
        <text>L-seryl-[protein] + ATP = O-phospho-L-seryl-[protein] + ADP + H(+)</text>
        <dbReference type="Rhea" id="RHEA:17989"/>
        <dbReference type="Rhea" id="RHEA-COMP:9863"/>
        <dbReference type="Rhea" id="RHEA-COMP:11604"/>
        <dbReference type="ChEBI" id="CHEBI:15378"/>
        <dbReference type="ChEBI" id="CHEBI:29999"/>
        <dbReference type="ChEBI" id="CHEBI:30616"/>
        <dbReference type="ChEBI" id="CHEBI:83421"/>
        <dbReference type="ChEBI" id="CHEBI:456216"/>
        <dbReference type="EC" id="2.7.11.25"/>
    </reaction>
</comment>
<dbReference type="GO" id="GO:0007249">
    <property type="term" value="P:canonical NF-kappaB signal transduction"/>
    <property type="evidence" value="ECO:0007669"/>
    <property type="project" value="TreeGrafter"/>
</dbReference>
<evidence type="ECO:0000256" key="4">
    <source>
        <dbReference type="ARBA" id="ARBA00022490"/>
    </source>
</evidence>
<feature type="domain" description="Protein kinase" evidence="19">
    <location>
        <begin position="397"/>
        <end position="652"/>
    </location>
</feature>
<keyword evidence="21" id="KW-1185">Reference proteome</keyword>
<feature type="binding site" evidence="17">
    <location>
        <position position="427"/>
    </location>
    <ligand>
        <name>ATP</name>
        <dbReference type="ChEBI" id="CHEBI:30616"/>
    </ligand>
</feature>
<dbReference type="Ensembl" id="ENSPCLT00000017486.1">
    <property type="protein sequence ID" value="ENSPCLP00000013170.1"/>
    <property type="gene ID" value="ENSPCLG00000010793.1"/>
</dbReference>
<dbReference type="PROSITE" id="PS50011">
    <property type="entry name" value="PROTEIN_KINASE_DOM"/>
    <property type="match status" value="1"/>
</dbReference>
<keyword evidence="6" id="KW-0597">Phosphoprotein</keyword>
<sequence length="1123" mass="122999">MAVMGIACHGAPAPPAKQQQELSATKGLHEAASEKQSSVCKVEDSKKAIFHSQWKILNDVITKGTAKEETEGGCASISIIAQAECENSQEFSPTLSERSFIAHSKRYSRSDSLDQIPNNVAHATEGRMAPTCWRGRHRGKAKKKRHKKRSKLKIQTVAAGRRGPRTPEQESCTPIPVQEDETHHNALYRNSFWLSELNKSLLYDPPPFEKPEKVLSTGKLHSVGSQHKTDLHKLISPVQCLNHVWKLHYQRDNIPHPETLRPFPYNIMPPPFPHLDNPIHPMKLSALETYFHRDLNYPDSEHRLSGLKLGYSFPKCVSQSVKSSLDKVSVEEYLVDALKGSVSLGEPQNLASLAKTWRGGGLDPKEQFQKADENEGVLLTEKLKPVDYEYREEVHWTKCHGSLGIGSFGEVYKVEDKQTGFQCAAKKVQVEHFRAEELTTCAAITSPKVVPLYGAVKEGPWVTIFMKLMEGGSLGQLIKQSGCLPEDRALSYLGQALEGLEYLHAQNILHGDVKAENVLLSDDGSRALLCDFGHSAHLHPDGLGKCLVTGNYVPGTETHMAPEVVLGKRCDSKVDVWSSCCMMLHMLNGCHPWTQYYNHPLCLKIAKEPPPLREIPPSCNPLTAEIIKMGLEKEPVHRASASELRTKASTALQEVGGVTSPWKGEYREPRRLALHKENNPQTSLPPAVSPTSATPDPEPAARGCCASPVPPPALERVRQGEGTRWNESRDLSRTWDPPPLSSTPLPLKSCSHTERATTISEQELQQLEIELFLNSLSQPYSLEEQEQMLSCLSIDSPFVSDASEKNSMKASLSLRDTMSSGIHSWSSQTDGQSFSWNNVLSRGRHTDTPSCFNGVKIQIQLLSGENLHIRDFHRTKVGDIATGISSQIPVPAFSLVTKEGHPIHYDMEVPDSGIELQCTLAPDCSVSWAWRVKHGGRGDWMRAPVAQPREAGCSWAGRRLSVFGAAGGAQGSRPVSSGLRKARTWLQAVGGSIAASSLSHGEDTAVTAWVLGFTFHADVSFLNHKRALFPERDLLAALIFVSPPAVGAGAGGAQPGQAEPRPAAPQLPCRGGQRMSAPTNCILPPGSISSLTPTFSRGFSPDSAPPHPLLVAWTGPADGRFVP</sequence>
<dbReference type="InterPro" id="IPR008271">
    <property type="entry name" value="Ser/Thr_kinase_AS"/>
</dbReference>
<reference evidence="20" key="2">
    <citation type="submission" date="2025-09" db="UniProtKB">
        <authorList>
            <consortium name="Ensembl"/>
        </authorList>
    </citation>
    <scope>IDENTIFICATION</scope>
</reference>
<evidence type="ECO:0000256" key="8">
    <source>
        <dbReference type="ARBA" id="ARBA00022741"/>
    </source>
</evidence>
<dbReference type="InterPro" id="IPR011009">
    <property type="entry name" value="Kinase-like_dom_sf"/>
</dbReference>
<dbReference type="PANTHER" id="PTHR48016:SF9">
    <property type="entry name" value="MITOGEN-ACTIVATED PROTEIN KINASE KINASE KINASE 14"/>
    <property type="match status" value="1"/>
</dbReference>
<dbReference type="PROSITE" id="PS00108">
    <property type="entry name" value="PROTEIN_KINASE_ST"/>
    <property type="match status" value="1"/>
</dbReference>
<evidence type="ECO:0000256" key="18">
    <source>
        <dbReference type="SAM" id="MobiDB-lite"/>
    </source>
</evidence>
<keyword evidence="7" id="KW-0808">Transferase</keyword>
<dbReference type="OMA" id="IDIWSSC"/>
<dbReference type="EC" id="2.7.11.25" evidence="3"/>
<evidence type="ECO:0000313" key="20">
    <source>
        <dbReference type="Ensembl" id="ENSPCLP00000013170.1"/>
    </source>
</evidence>
<feature type="compositionally biased region" description="Polar residues" evidence="18">
    <location>
        <begin position="679"/>
        <end position="694"/>
    </location>
</feature>
<proteinExistence type="inferred from homology"/>
<dbReference type="InterPro" id="IPR050538">
    <property type="entry name" value="MAP_kinase_kinase_kinase"/>
</dbReference>
<feature type="region of interest" description="Disordered" evidence="18">
    <location>
        <begin position="675"/>
        <end position="749"/>
    </location>
</feature>
<dbReference type="PROSITE" id="PS00107">
    <property type="entry name" value="PROTEIN_KINASE_ATP"/>
    <property type="match status" value="1"/>
</dbReference>
<dbReference type="GO" id="GO:0005524">
    <property type="term" value="F:ATP binding"/>
    <property type="evidence" value="ECO:0007669"/>
    <property type="project" value="UniProtKB-UniRule"/>
</dbReference>
<dbReference type="InterPro" id="IPR042787">
    <property type="entry name" value="M3K14_STKc"/>
</dbReference>
<feature type="region of interest" description="Disordered" evidence="18">
    <location>
        <begin position="1"/>
        <end position="36"/>
    </location>
</feature>
<keyword evidence="11" id="KW-0832">Ubl conjugation</keyword>